<dbReference type="AlphaFoldDB" id="A0ABD8B841"/>
<dbReference type="Gene3D" id="2.40.170.20">
    <property type="entry name" value="TonB-dependent receptor, beta-barrel domain"/>
    <property type="match status" value="1"/>
</dbReference>
<evidence type="ECO:0000259" key="14">
    <source>
        <dbReference type="Pfam" id="PF07715"/>
    </source>
</evidence>
<feature type="signal peptide" evidence="12">
    <location>
        <begin position="1"/>
        <end position="22"/>
    </location>
</feature>
<keyword evidence="7 10" id="KW-0472">Membrane</keyword>
<evidence type="ECO:0000259" key="13">
    <source>
        <dbReference type="Pfam" id="PF00593"/>
    </source>
</evidence>
<dbReference type="InterPro" id="IPR012910">
    <property type="entry name" value="Plug_dom"/>
</dbReference>
<feature type="chain" id="PRO_5044830481" evidence="12">
    <location>
        <begin position="23"/>
        <end position="863"/>
    </location>
</feature>
<dbReference type="InterPro" id="IPR000531">
    <property type="entry name" value="Beta-barrel_TonB"/>
</dbReference>
<dbReference type="InterPro" id="IPR039426">
    <property type="entry name" value="TonB-dep_rcpt-like"/>
</dbReference>
<dbReference type="SUPFAM" id="SSF56935">
    <property type="entry name" value="Porins"/>
    <property type="match status" value="1"/>
</dbReference>
<keyword evidence="16" id="KW-1185">Reference proteome</keyword>
<feature type="compositionally biased region" description="Basic and acidic residues" evidence="11">
    <location>
        <begin position="305"/>
        <end position="330"/>
    </location>
</feature>
<reference evidence="15 16" key="1">
    <citation type="journal article" date="2022" name="Res Sq">
        <title>Evolution of multicellular longitudinally dividing oral cavity symbionts (Neisseriaceae).</title>
        <authorList>
            <person name="Nyongesa S."/>
            <person name="Weber P."/>
            <person name="Bernet E."/>
            <person name="Pullido F."/>
            <person name="Nieckarz M."/>
            <person name="Delaby M."/>
            <person name="Nieves C."/>
            <person name="Viehboeck T."/>
            <person name="Krause N."/>
            <person name="Rivera-Millot A."/>
            <person name="Nakamura A."/>
            <person name="Vischer N."/>
            <person name="VanNieuwenhze M."/>
            <person name="Brun Y."/>
            <person name="Cava F."/>
            <person name="Bulgheresi S."/>
            <person name="Veyrier F."/>
        </authorList>
    </citation>
    <scope>NUCLEOTIDE SEQUENCE [LARGE SCALE GENOMIC DNA]</scope>
    <source>
        <strain evidence="15 16">17694</strain>
    </source>
</reference>
<dbReference type="PANTHER" id="PTHR30069:SF40">
    <property type="entry name" value="TONB-DEPENDENT RECEPTOR NMB0964-RELATED"/>
    <property type="match status" value="1"/>
</dbReference>
<dbReference type="Pfam" id="PF07715">
    <property type="entry name" value="Plug"/>
    <property type="match status" value="1"/>
</dbReference>
<evidence type="ECO:0000256" key="11">
    <source>
        <dbReference type="SAM" id="MobiDB-lite"/>
    </source>
</evidence>
<name>A0ABD8B841_9NEIS</name>
<evidence type="ECO:0000256" key="4">
    <source>
        <dbReference type="ARBA" id="ARBA00022452"/>
    </source>
</evidence>
<dbReference type="RefSeq" id="WP_051255527.1">
    <property type="nucleotide sequence ID" value="NZ_CP091521.1"/>
</dbReference>
<feature type="region of interest" description="Disordered" evidence="11">
    <location>
        <begin position="305"/>
        <end position="332"/>
    </location>
</feature>
<dbReference type="InterPro" id="IPR036942">
    <property type="entry name" value="Beta-barrel_TonB_sf"/>
</dbReference>
<feature type="compositionally biased region" description="Basic and acidic residues" evidence="11">
    <location>
        <begin position="775"/>
        <end position="789"/>
    </location>
</feature>
<comment type="similarity">
    <text evidence="2 10">Belongs to the TonB-dependent receptor family.</text>
</comment>
<organism evidence="15 16">
    <name type="scientific">Conchiformibius kuhniae</name>
    <dbReference type="NCBI Taxonomy" id="211502"/>
    <lineage>
        <taxon>Bacteria</taxon>
        <taxon>Pseudomonadati</taxon>
        <taxon>Pseudomonadota</taxon>
        <taxon>Betaproteobacteria</taxon>
        <taxon>Neisseriales</taxon>
        <taxon>Neisseriaceae</taxon>
        <taxon>Conchiformibius</taxon>
    </lineage>
</organism>
<evidence type="ECO:0000256" key="10">
    <source>
        <dbReference type="RuleBase" id="RU003357"/>
    </source>
</evidence>
<evidence type="ECO:0000256" key="2">
    <source>
        <dbReference type="ARBA" id="ARBA00009810"/>
    </source>
</evidence>
<dbReference type="EMBL" id="CP091521">
    <property type="protein sequence ID" value="XHH50168.1"/>
    <property type="molecule type" value="Genomic_DNA"/>
</dbReference>
<evidence type="ECO:0000256" key="12">
    <source>
        <dbReference type="SAM" id="SignalP"/>
    </source>
</evidence>
<dbReference type="InterPro" id="IPR037066">
    <property type="entry name" value="Plug_dom_sf"/>
</dbReference>
<evidence type="ECO:0000256" key="9">
    <source>
        <dbReference type="ARBA" id="ARBA00023237"/>
    </source>
</evidence>
<dbReference type="GO" id="GO:0009279">
    <property type="term" value="C:cell outer membrane"/>
    <property type="evidence" value="ECO:0007669"/>
    <property type="project" value="UniProtKB-SubCell"/>
</dbReference>
<evidence type="ECO:0000256" key="7">
    <source>
        <dbReference type="ARBA" id="ARBA00023136"/>
    </source>
</evidence>
<keyword evidence="9" id="KW-0998">Cell outer membrane</keyword>
<dbReference type="Gene3D" id="2.170.130.10">
    <property type="entry name" value="TonB-dependent receptor, plug domain"/>
    <property type="match status" value="1"/>
</dbReference>
<keyword evidence="5" id="KW-0812">Transmembrane</keyword>
<evidence type="ECO:0000256" key="5">
    <source>
        <dbReference type="ARBA" id="ARBA00022692"/>
    </source>
</evidence>
<proteinExistence type="inferred from homology"/>
<keyword evidence="8 15" id="KW-0675">Receptor</keyword>
<keyword evidence="4" id="KW-1134">Transmembrane beta strand</keyword>
<gene>
    <name evidence="15" type="ORF">LVJ77_12185</name>
</gene>
<keyword evidence="3" id="KW-0813">Transport</keyword>
<evidence type="ECO:0000313" key="15">
    <source>
        <dbReference type="EMBL" id="XHH50168.1"/>
    </source>
</evidence>
<accession>A0ABD8B841</accession>
<protein>
    <submittedName>
        <fullName evidence="15">TonB-dependent receptor</fullName>
    </submittedName>
</protein>
<dbReference type="Pfam" id="PF00593">
    <property type="entry name" value="TonB_dep_Rec_b-barrel"/>
    <property type="match status" value="1"/>
</dbReference>
<evidence type="ECO:0000313" key="16">
    <source>
        <dbReference type="Proteomes" id="UP000831534"/>
    </source>
</evidence>
<evidence type="ECO:0000256" key="3">
    <source>
        <dbReference type="ARBA" id="ARBA00022448"/>
    </source>
</evidence>
<keyword evidence="6 10" id="KW-0798">TonB box</keyword>
<feature type="domain" description="TonB-dependent receptor-like beta-barrel" evidence="13">
    <location>
        <begin position="323"/>
        <end position="833"/>
    </location>
</feature>
<evidence type="ECO:0000256" key="8">
    <source>
        <dbReference type="ARBA" id="ARBA00023170"/>
    </source>
</evidence>
<evidence type="ECO:0000256" key="6">
    <source>
        <dbReference type="ARBA" id="ARBA00023077"/>
    </source>
</evidence>
<evidence type="ECO:0000256" key="1">
    <source>
        <dbReference type="ARBA" id="ARBA00004571"/>
    </source>
</evidence>
<sequence>MCSQRFLCLPFALMLGSVYALADDGQSLPSVTATGKRQTSALPFGGKQKASDKIIAGEKFQSRPATLGDALAGETGVHSNPFGGGASAPVIRGQEGVRVKILQNGSDVVDMSALSPDHAVAADTLLAQKVELVRGTPTLLYAAASPAGVVNIADRRIPEQLPQGKAEGEAALRFDTAAREKALNGGVTLGLGKHFAVRAEGLLRRAENYRVPGIKLGETLHYLPDSHNRSRVGTLGVSWVGSKGYLGASYSVRRDQYGLPGHNHMLDATSMHIFSTAADPSRPQRMYLNVYPHLMDDSDLAYAHEHGGMGHEHNAKHSHDSPYGHNHDHSSGGPWVDMTAKRWDVRGEWHKPLAGIDKIKLTLAHAQYHHDELHDGKFYVSPGESAGIVERLAKEAARLKGTPESIFNSKGSNARIEVHHRPTNNWQGLFGAQYTALRGKAELTPRSGFPAGALASWRRRLLPDHTDRRFSLFGLEQFRYKNLTLEAGARWEKQSLPVHYDKQLLSLDAVVRDSANNKPHAAPDLRPRKENALSYSGTLLWDITPANRLSFTASHNERIPAPMELYYHGKHLATNSYEFGNSQLKKERSNNFELGWKHDSEKWDAKLSVYQNRFRNYIHGENIRKIGNIHTRRYIQSQARFNGIEGEVGYHFSPEHKITLFGDLVRGKLFGLPDVRGREMFRDTNPKSDDEDYDPYDDPDYPWCYDEEGLEQFCPPESLGVQTIARPNRNAPRVPPARLGLRWEKSFRDNWSASLEYTRVFAQNKVSDSYFIREKTSDEKESDEKEGISGRDLTTEPISEDKSRGYHLLNAGLAYKKRIGGADYRLSLDVYNLLNQKVYVHHSHLPYVPRPGRNVVFGVNVSF</sequence>
<dbReference type="KEGG" id="ckh:LVJ77_12185"/>
<feature type="region of interest" description="Disordered" evidence="11">
    <location>
        <begin position="775"/>
        <end position="797"/>
    </location>
</feature>
<dbReference type="PANTHER" id="PTHR30069">
    <property type="entry name" value="TONB-DEPENDENT OUTER MEMBRANE RECEPTOR"/>
    <property type="match status" value="1"/>
</dbReference>
<dbReference type="Proteomes" id="UP000831534">
    <property type="component" value="Chromosome"/>
</dbReference>
<feature type="domain" description="TonB-dependent receptor plug" evidence="14">
    <location>
        <begin position="54"/>
        <end position="149"/>
    </location>
</feature>
<comment type="subcellular location">
    <subcellularLocation>
        <location evidence="1">Cell outer membrane</location>
        <topology evidence="1">Multi-pass membrane protein</topology>
    </subcellularLocation>
</comment>
<keyword evidence="12" id="KW-0732">Signal</keyword>